<dbReference type="EMBL" id="CP098611">
    <property type="protein sequence ID" value="USR90805.1"/>
    <property type="molecule type" value="Genomic_DNA"/>
</dbReference>
<keyword evidence="1" id="KW-0812">Transmembrane</keyword>
<organism evidence="2 3">
    <name type="scientific">Phormidium yuhuli AB48</name>
    <dbReference type="NCBI Taxonomy" id="2940671"/>
    <lineage>
        <taxon>Bacteria</taxon>
        <taxon>Bacillati</taxon>
        <taxon>Cyanobacteriota</taxon>
        <taxon>Cyanophyceae</taxon>
        <taxon>Oscillatoriophycideae</taxon>
        <taxon>Oscillatoriales</taxon>
        <taxon>Oscillatoriaceae</taxon>
        <taxon>Phormidium</taxon>
        <taxon>Phormidium yuhuli</taxon>
    </lineage>
</organism>
<accession>A0ABY5APR2</accession>
<dbReference type="Proteomes" id="UP001056708">
    <property type="component" value="Chromosome"/>
</dbReference>
<protein>
    <submittedName>
        <fullName evidence="2">Uncharacterized protein</fullName>
    </submittedName>
</protein>
<evidence type="ECO:0000313" key="3">
    <source>
        <dbReference type="Proteomes" id="UP001056708"/>
    </source>
</evidence>
<keyword evidence="1" id="KW-0472">Membrane</keyword>
<evidence type="ECO:0000256" key="1">
    <source>
        <dbReference type="SAM" id="Phobius"/>
    </source>
</evidence>
<reference evidence="2" key="1">
    <citation type="submission" date="2022-06" db="EMBL/GenBank/DDBJ databases">
        <title>Genome sequence of Phormidium yuhuli AB48 isolated from an industrial photobioreactor environment.</title>
        <authorList>
            <person name="Qiu Y."/>
            <person name="Noonan A.J.C."/>
            <person name="Dofher K."/>
            <person name="Koch M."/>
            <person name="Kieft B."/>
            <person name="Lin X."/>
            <person name="Ziels R.M."/>
            <person name="Hallam S.J."/>
        </authorList>
    </citation>
    <scope>NUCLEOTIDE SEQUENCE</scope>
    <source>
        <strain evidence="2">AB48</strain>
    </source>
</reference>
<gene>
    <name evidence="2" type="ORF">NEA10_18595</name>
</gene>
<keyword evidence="1" id="KW-1133">Transmembrane helix</keyword>
<sequence>MGIGILLARLRYLIPNLSPGTGHSWLLGLATSFLGLMTIIVSTHNYFSDQQSIDKISYTPVTKWILFFSSFLLLIGSGLIYTILILPVLP</sequence>
<keyword evidence="3" id="KW-1185">Reference proteome</keyword>
<proteinExistence type="predicted"/>
<feature type="transmembrane region" description="Helical" evidence="1">
    <location>
        <begin position="64"/>
        <end position="89"/>
    </location>
</feature>
<evidence type="ECO:0000313" key="2">
    <source>
        <dbReference type="EMBL" id="USR90805.1"/>
    </source>
</evidence>
<name>A0ABY5APR2_9CYAN</name>
<feature type="transmembrane region" description="Helical" evidence="1">
    <location>
        <begin position="25"/>
        <end position="43"/>
    </location>
</feature>